<comment type="similarity">
    <text evidence="1">Belongs to the UPF0235 family.</text>
</comment>
<accession>A0A645CSJ9</accession>
<organism evidence="2">
    <name type="scientific">bioreactor metagenome</name>
    <dbReference type="NCBI Taxonomy" id="1076179"/>
    <lineage>
        <taxon>unclassified sequences</taxon>
        <taxon>metagenomes</taxon>
        <taxon>ecological metagenomes</taxon>
    </lineage>
</organism>
<dbReference type="SUPFAM" id="SSF69786">
    <property type="entry name" value="YggU-like"/>
    <property type="match status" value="1"/>
</dbReference>
<gene>
    <name evidence="2" type="ORF">SDC9_126939</name>
</gene>
<dbReference type="HAMAP" id="MF_00634">
    <property type="entry name" value="UPF0235"/>
    <property type="match status" value="1"/>
</dbReference>
<dbReference type="InterPro" id="IPR036591">
    <property type="entry name" value="YggU-like_sf"/>
</dbReference>
<dbReference type="InterPro" id="IPR003746">
    <property type="entry name" value="DUF167"/>
</dbReference>
<dbReference type="SMART" id="SM01152">
    <property type="entry name" value="DUF167"/>
    <property type="match status" value="1"/>
</dbReference>
<evidence type="ECO:0000256" key="1">
    <source>
        <dbReference type="ARBA" id="ARBA00010364"/>
    </source>
</evidence>
<dbReference type="AlphaFoldDB" id="A0A645CSJ9"/>
<dbReference type="PANTHER" id="PTHR13420:SF7">
    <property type="entry name" value="UPF0235 PROTEIN C15ORF40"/>
    <property type="match status" value="1"/>
</dbReference>
<dbReference type="EMBL" id="VSSQ01029673">
    <property type="protein sequence ID" value="MPM79897.1"/>
    <property type="molecule type" value="Genomic_DNA"/>
</dbReference>
<proteinExistence type="inferred from homology"/>
<dbReference type="Gene3D" id="3.30.1200.10">
    <property type="entry name" value="YggU-like"/>
    <property type="match status" value="1"/>
</dbReference>
<dbReference type="PANTHER" id="PTHR13420">
    <property type="entry name" value="UPF0235 PROTEIN C15ORF40"/>
    <property type="match status" value="1"/>
</dbReference>
<comment type="caution">
    <text evidence="2">The sequence shown here is derived from an EMBL/GenBank/DDBJ whole genome shotgun (WGS) entry which is preliminary data.</text>
</comment>
<dbReference type="NCBIfam" id="TIGR00251">
    <property type="entry name" value="DUF167 family protein"/>
    <property type="match status" value="1"/>
</dbReference>
<sequence length="103" mass="10903">MELPNKAFKPVDGGTLLRCRVQPGASRSAVAGGYGDECVKIALSSPPVDGKANQELCRMLAGLCNVAKGRVELVSGQASRSKTVKVNGISPEELRAYLSEDRK</sequence>
<protein>
    <submittedName>
        <fullName evidence="2">Uncharacterized protein</fullName>
    </submittedName>
</protein>
<evidence type="ECO:0000313" key="2">
    <source>
        <dbReference type="EMBL" id="MPM79897.1"/>
    </source>
</evidence>
<name>A0A645CSJ9_9ZZZZ</name>
<dbReference type="GO" id="GO:0005737">
    <property type="term" value="C:cytoplasm"/>
    <property type="evidence" value="ECO:0007669"/>
    <property type="project" value="TreeGrafter"/>
</dbReference>
<dbReference type="Pfam" id="PF02594">
    <property type="entry name" value="DUF167"/>
    <property type="match status" value="1"/>
</dbReference>
<reference evidence="2" key="1">
    <citation type="submission" date="2019-08" db="EMBL/GenBank/DDBJ databases">
        <authorList>
            <person name="Kucharzyk K."/>
            <person name="Murdoch R.W."/>
            <person name="Higgins S."/>
            <person name="Loffler F."/>
        </authorList>
    </citation>
    <scope>NUCLEOTIDE SEQUENCE</scope>
</reference>